<dbReference type="PANTHER" id="PTHR15140">
    <property type="entry name" value="TUBULIN-SPECIFIC CHAPERONE E"/>
    <property type="match status" value="1"/>
</dbReference>
<comment type="caution">
    <text evidence="1">The sequence shown here is derived from an EMBL/GenBank/DDBJ whole genome shotgun (WGS) entry which is preliminary data.</text>
</comment>
<dbReference type="OrthoDB" id="913621at2759"/>
<gene>
    <name evidence="1" type="ORF">OLEA9_A022526</name>
</gene>
<dbReference type="Proteomes" id="UP000594638">
    <property type="component" value="Unassembled WGS sequence"/>
</dbReference>
<dbReference type="InterPro" id="IPR032675">
    <property type="entry name" value="LRR_dom_sf"/>
</dbReference>
<keyword evidence="2" id="KW-1185">Reference proteome</keyword>
<sequence length="152" mass="17657">MALKRGFEGDYSVINFPTNIKKLTLSKLALPSKKTSLIGTLPNLEILKLDEAFEGQIWNTKEDEFQKLNFLQLKWSDLEQWNSSHDHFPVLERLLLFDCEKLEMIPSEFSNIPTLQKIEAYRCGENVESSALQIREEQLEYGNQDFEVTISK</sequence>
<dbReference type="Gramene" id="OE9A022526T1">
    <property type="protein sequence ID" value="OE9A022526C1"/>
    <property type="gene ID" value="OE9A022526"/>
</dbReference>
<dbReference type="Gene3D" id="3.80.10.10">
    <property type="entry name" value="Ribonuclease Inhibitor"/>
    <property type="match status" value="1"/>
</dbReference>
<proteinExistence type="predicted"/>
<reference evidence="1 2" key="1">
    <citation type="submission" date="2019-12" db="EMBL/GenBank/DDBJ databases">
        <authorList>
            <person name="Alioto T."/>
            <person name="Alioto T."/>
            <person name="Gomez Garrido J."/>
        </authorList>
    </citation>
    <scope>NUCLEOTIDE SEQUENCE [LARGE SCALE GENOMIC DNA]</scope>
</reference>
<dbReference type="AlphaFoldDB" id="A0A8S0Q3J7"/>
<dbReference type="SUPFAM" id="SSF52058">
    <property type="entry name" value="L domain-like"/>
    <property type="match status" value="1"/>
</dbReference>
<accession>A0A8S0Q3J7</accession>
<protein>
    <submittedName>
        <fullName evidence="1">Uncharacterized protein</fullName>
    </submittedName>
</protein>
<evidence type="ECO:0000313" key="2">
    <source>
        <dbReference type="Proteomes" id="UP000594638"/>
    </source>
</evidence>
<dbReference type="EMBL" id="CACTIH010000318">
    <property type="protein sequence ID" value="CAA2959333.1"/>
    <property type="molecule type" value="Genomic_DNA"/>
</dbReference>
<dbReference type="PANTHER" id="PTHR15140:SF37">
    <property type="entry name" value="UBIQUITIN-LIKE DOMAIN-CONTAINING PROTEIN"/>
    <property type="match status" value="1"/>
</dbReference>
<name>A0A8S0Q3J7_OLEEU</name>
<organism evidence="1 2">
    <name type="scientific">Olea europaea subsp. europaea</name>
    <dbReference type="NCBI Taxonomy" id="158383"/>
    <lineage>
        <taxon>Eukaryota</taxon>
        <taxon>Viridiplantae</taxon>
        <taxon>Streptophyta</taxon>
        <taxon>Embryophyta</taxon>
        <taxon>Tracheophyta</taxon>
        <taxon>Spermatophyta</taxon>
        <taxon>Magnoliopsida</taxon>
        <taxon>eudicotyledons</taxon>
        <taxon>Gunneridae</taxon>
        <taxon>Pentapetalae</taxon>
        <taxon>asterids</taxon>
        <taxon>lamiids</taxon>
        <taxon>Lamiales</taxon>
        <taxon>Oleaceae</taxon>
        <taxon>Oleeae</taxon>
        <taxon>Olea</taxon>
    </lineage>
</organism>
<evidence type="ECO:0000313" key="1">
    <source>
        <dbReference type="EMBL" id="CAA2959333.1"/>
    </source>
</evidence>